<dbReference type="GO" id="GO:0004497">
    <property type="term" value="F:monooxygenase activity"/>
    <property type="evidence" value="ECO:0007669"/>
    <property type="project" value="UniProtKB-KW"/>
</dbReference>
<dbReference type="GO" id="GO:0016705">
    <property type="term" value="F:oxidoreductase activity, acting on paired donors, with incorporation or reduction of molecular oxygen"/>
    <property type="evidence" value="ECO:0007669"/>
    <property type="project" value="InterPro"/>
</dbReference>
<comment type="caution">
    <text evidence="4">The sequence shown here is derived from an EMBL/GenBank/DDBJ whole genome shotgun (WGS) entry which is preliminary data.</text>
</comment>
<dbReference type="Pfam" id="PF00296">
    <property type="entry name" value="Bac_luciferase"/>
    <property type="match status" value="1"/>
</dbReference>
<keyword evidence="1" id="KW-0560">Oxidoreductase</keyword>
<dbReference type="PANTHER" id="PTHR30137:SF8">
    <property type="entry name" value="BLR5498 PROTEIN"/>
    <property type="match status" value="1"/>
</dbReference>
<dbReference type="GO" id="GO:0005829">
    <property type="term" value="C:cytosol"/>
    <property type="evidence" value="ECO:0007669"/>
    <property type="project" value="TreeGrafter"/>
</dbReference>
<evidence type="ECO:0000313" key="5">
    <source>
        <dbReference type="Proteomes" id="UP000320653"/>
    </source>
</evidence>
<dbReference type="PANTHER" id="PTHR30137">
    <property type="entry name" value="LUCIFERASE-LIKE MONOOXYGENASE"/>
    <property type="match status" value="1"/>
</dbReference>
<protein>
    <submittedName>
        <fullName evidence="4">Putative LLM family oxidoreductase</fullName>
    </submittedName>
</protein>
<dbReference type="Gene3D" id="3.20.20.30">
    <property type="entry name" value="Luciferase-like domain"/>
    <property type="match status" value="1"/>
</dbReference>
<dbReference type="CDD" id="cd00347">
    <property type="entry name" value="Flavin_utilizing_monoxygenases"/>
    <property type="match status" value="1"/>
</dbReference>
<dbReference type="InterPro" id="IPR036661">
    <property type="entry name" value="Luciferase-like_sf"/>
</dbReference>
<evidence type="ECO:0000259" key="3">
    <source>
        <dbReference type="Pfam" id="PF00296"/>
    </source>
</evidence>
<proteinExistence type="predicted"/>
<evidence type="ECO:0000256" key="2">
    <source>
        <dbReference type="ARBA" id="ARBA00023033"/>
    </source>
</evidence>
<dbReference type="AlphaFoldDB" id="A0A561R725"/>
<dbReference type="InterPro" id="IPR050766">
    <property type="entry name" value="Bact_Lucif_Oxidored"/>
</dbReference>
<gene>
    <name evidence="4" type="ORF">FHW37_101196</name>
</gene>
<feature type="domain" description="Luciferase-like" evidence="3">
    <location>
        <begin position="1"/>
        <end position="302"/>
    </location>
</feature>
<name>A0A561R725_9HYPH</name>
<reference evidence="4 5" key="1">
    <citation type="submission" date="2019-06" db="EMBL/GenBank/DDBJ databases">
        <title>Sorghum-associated microbial communities from plants grown in Nebraska, USA.</title>
        <authorList>
            <person name="Schachtman D."/>
        </authorList>
    </citation>
    <scope>NUCLEOTIDE SEQUENCE [LARGE SCALE GENOMIC DNA]</scope>
    <source>
        <strain evidence="4 5">1225</strain>
    </source>
</reference>
<evidence type="ECO:0000313" key="4">
    <source>
        <dbReference type="EMBL" id="TWF58392.1"/>
    </source>
</evidence>
<dbReference type="RefSeq" id="WP_145631434.1">
    <property type="nucleotide sequence ID" value="NZ_VIWP01000001.1"/>
</dbReference>
<organism evidence="4 5">
    <name type="scientific">Neorhizobium alkalisoli</name>
    <dbReference type="NCBI Taxonomy" id="528178"/>
    <lineage>
        <taxon>Bacteria</taxon>
        <taxon>Pseudomonadati</taxon>
        <taxon>Pseudomonadota</taxon>
        <taxon>Alphaproteobacteria</taxon>
        <taxon>Hyphomicrobiales</taxon>
        <taxon>Rhizobiaceae</taxon>
        <taxon>Rhizobium/Agrobacterium group</taxon>
        <taxon>Neorhizobium</taxon>
    </lineage>
</organism>
<dbReference type="InterPro" id="IPR011251">
    <property type="entry name" value="Luciferase-like_dom"/>
</dbReference>
<dbReference type="OrthoDB" id="9776438at2"/>
<evidence type="ECO:0000256" key="1">
    <source>
        <dbReference type="ARBA" id="ARBA00023002"/>
    </source>
</evidence>
<dbReference type="EMBL" id="VIWP01000001">
    <property type="protein sequence ID" value="TWF58392.1"/>
    <property type="molecule type" value="Genomic_DNA"/>
</dbReference>
<dbReference type="SUPFAM" id="SSF51679">
    <property type="entry name" value="Bacterial luciferase-like"/>
    <property type="match status" value="1"/>
</dbReference>
<keyword evidence="5" id="KW-1185">Reference proteome</keyword>
<keyword evidence="2" id="KW-0503">Monooxygenase</keyword>
<dbReference type="Proteomes" id="UP000320653">
    <property type="component" value="Unassembled WGS sequence"/>
</dbReference>
<accession>A0A561R725</accession>
<sequence>MEIGLYTFGDLPVGTLGPEASRRRLSEIVEAAKLADQAGLSVFGIGEHHRLDYTISVPVAVMGAIAAVTKNIKITTAVTILSSSDPVRIFEELATIDLLSGGRSELTVGRGAFIESFPLFGYDLGDYDALYEEKLALLLQIAGSDEGVTWRGRFRPALEDAEIAPRPYVKNPPIWIGAGGTPESAIRAGKAGVPLNLANIGGEPARFRPFIDLYRRSFRDAGHDTSAMKVGISSHLHVQKDSQTALDEFYPHYASYIGHNLPNGDNGWKVSRDDYQRLAGPRGALFVGSPQQIIDKILYEYELFRHDRFMAQIDIGGLPFDKVAKGIELLATEVLPAVRKATAGATPLSAA</sequence>